<dbReference type="Proteomes" id="UP000557566">
    <property type="component" value="Unassembled WGS sequence"/>
</dbReference>
<evidence type="ECO:0008006" key="6">
    <source>
        <dbReference type="Google" id="ProtNLM"/>
    </source>
</evidence>
<name>A0A8H4PR12_9HYPO</name>
<dbReference type="CDD" id="cd07067">
    <property type="entry name" value="HP_PGM_like"/>
    <property type="match status" value="1"/>
</dbReference>
<dbReference type="InterPro" id="IPR029033">
    <property type="entry name" value="His_PPase_superfam"/>
</dbReference>
<dbReference type="Pfam" id="PF00300">
    <property type="entry name" value="His_Phos_1"/>
    <property type="match status" value="2"/>
</dbReference>
<dbReference type="AlphaFoldDB" id="A0A8H4PR12"/>
<dbReference type="PANTHER" id="PTHR48100:SF15">
    <property type="entry name" value="SEDOHEPTULOSE 1,7-BISPHOSPHATASE"/>
    <property type="match status" value="1"/>
</dbReference>
<accession>A0A8H4PR12</accession>
<feature type="region of interest" description="Disordered" evidence="3">
    <location>
        <begin position="1"/>
        <end position="55"/>
    </location>
</feature>
<reference evidence="4 5" key="1">
    <citation type="journal article" date="2020" name="Genome Biol. Evol.">
        <title>A new high-quality draft genome assembly of the Chinese cordyceps Ophiocordyceps sinensis.</title>
        <authorList>
            <person name="Shu R."/>
            <person name="Zhang J."/>
            <person name="Meng Q."/>
            <person name="Zhang H."/>
            <person name="Zhou G."/>
            <person name="Li M."/>
            <person name="Wu P."/>
            <person name="Zhao Y."/>
            <person name="Chen C."/>
            <person name="Qin Q."/>
        </authorList>
    </citation>
    <scope>NUCLEOTIDE SEQUENCE [LARGE SCALE GENOMIC DNA]</scope>
    <source>
        <strain evidence="4 5">IOZ07</strain>
    </source>
</reference>
<evidence type="ECO:0000256" key="2">
    <source>
        <dbReference type="PIRSR" id="PIRSR613078-3"/>
    </source>
</evidence>
<dbReference type="SMART" id="SM00855">
    <property type="entry name" value="PGAM"/>
    <property type="match status" value="1"/>
</dbReference>
<evidence type="ECO:0000313" key="4">
    <source>
        <dbReference type="EMBL" id="KAF4508801.1"/>
    </source>
</evidence>
<evidence type="ECO:0000256" key="1">
    <source>
        <dbReference type="PIRSR" id="PIRSR613078-2"/>
    </source>
</evidence>
<feature type="compositionally biased region" description="Basic and acidic residues" evidence="3">
    <location>
        <begin position="15"/>
        <end position="28"/>
    </location>
</feature>
<feature type="compositionally biased region" description="Polar residues" evidence="3">
    <location>
        <begin position="1"/>
        <end position="10"/>
    </location>
</feature>
<dbReference type="InterPro" id="IPR050275">
    <property type="entry name" value="PGM_Phosphatase"/>
</dbReference>
<dbReference type="InterPro" id="IPR013078">
    <property type="entry name" value="His_Pase_superF_clade-1"/>
</dbReference>
<sequence>MAFRRQTSGASVWGTRHEARAKRGEPETRNAQAGTSDASMKQRKGPRTQARGWPGVVARGWPGVVARVMRPHFPPLSPGGAAPRLSSLHLHLSDVICSVAVPSETPPRSPPLSPVVCQGKINAFNACTLDSQPAPMPSSPRVFLVRHGETEWSLSGQHTGRTDIALTASGEKRVRATGEALVGNDRLIVPRRLSHITPRGEFRFRYTDKAASQATHSYVSPRKRAQRTFELLGLDTGALPWAAHGTAHARLGPACDARVEVTEYVREWDYGDYEGITSPEIRRMRTDQGYQGTWDIWRDGCPGGESPEHVTERLDRLIAEIRQKWHQPVMSSTDAAGEAGDVLIVAHGHILRALAMRWAGKTLQDGPAFLLEAGGVGTLSYEHHSIEEPAILFGGAFVVDMAEKGMRA</sequence>
<feature type="binding site" evidence="1">
    <location>
        <position position="199"/>
    </location>
    <ligand>
        <name>substrate</name>
    </ligand>
</feature>
<dbReference type="OrthoDB" id="4818801at2759"/>
<feature type="compositionally biased region" description="Polar residues" evidence="3">
    <location>
        <begin position="29"/>
        <end position="39"/>
    </location>
</feature>
<comment type="caution">
    <text evidence="4">The sequence shown here is derived from an EMBL/GenBank/DDBJ whole genome shotgun (WGS) entry which is preliminary data.</text>
</comment>
<dbReference type="GO" id="GO:0046390">
    <property type="term" value="P:ribose phosphate biosynthetic process"/>
    <property type="evidence" value="ECO:0007669"/>
    <property type="project" value="TreeGrafter"/>
</dbReference>
<organism evidence="4 5">
    <name type="scientific">Ophiocordyceps sinensis</name>
    <dbReference type="NCBI Taxonomy" id="72228"/>
    <lineage>
        <taxon>Eukaryota</taxon>
        <taxon>Fungi</taxon>
        <taxon>Dikarya</taxon>
        <taxon>Ascomycota</taxon>
        <taxon>Pezizomycotina</taxon>
        <taxon>Sordariomycetes</taxon>
        <taxon>Hypocreomycetidae</taxon>
        <taxon>Hypocreales</taxon>
        <taxon>Ophiocordycipitaceae</taxon>
        <taxon>Ophiocordyceps</taxon>
    </lineage>
</organism>
<dbReference type="EMBL" id="JAAVMX010000005">
    <property type="protein sequence ID" value="KAF4508801.1"/>
    <property type="molecule type" value="Genomic_DNA"/>
</dbReference>
<dbReference type="SUPFAM" id="SSF53254">
    <property type="entry name" value="Phosphoglycerate mutase-like"/>
    <property type="match status" value="1"/>
</dbReference>
<dbReference type="GO" id="GO:0050278">
    <property type="term" value="F:sedoheptulose-bisphosphatase activity"/>
    <property type="evidence" value="ECO:0007669"/>
    <property type="project" value="TreeGrafter"/>
</dbReference>
<gene>
    <name evidence="4" type="ORF">G6O67_005137</name>
</gene>
<dbReference type="PANTHER" id="PTHR48100">
    <property type="entry name" value="BROAD-SPECIFICITY PHOSPHATASE YOR283W-RELATED"/>
    <property type="match status" value="1"/>
</dbReference>
<keyword evidence="5" id="KW-1185">Reference proteome</keyword>
<feature type="site" description="Transition state stabilizer" evidence="2">
    <location>
        <position position="347"/>
    </location>
</feature>
<feature type="binding site" evidence="1">
    <location>
        <begin position="159"/>
        <end position="160"/>
    </location>
    <ligand>
        <name>substrate</name>
    </ligand>
</feature>
<evidence type="ECO:0000256" key="3">
    <source>
        <dbReference type="SAM" id="MobiDB-lite"/>
    </source>
</evidence>
<protein>
    <recommendedName>
        <fullName evidence="6">Phosphoglycerate mutase family protein</fullName>
    </recommendedName>
</protein>
<dbReference type="Gene3D" id="3.40.50.1240">
    <property type="entry name" value="Phosphoglycerate mutase-like"/>
    <property type="match status" value="1"/>
</dbReference>
<evidence type="ECO:0000313" key="5">
    <source>
        <dbReference type="Proteomes" id="UP000557566"/>
    </source>
</evidence>
<proteinExistence type="predicted"/>